<dbReference type="Pfam" id="PF00078">
    <property type="entry name" value="RVT_1"/>
    <property type="match status" value="1"/>
</dbReference>
<keyword evidence="3" id="KW-1185">Reference proteome</keyword>
<dbReference type="PANTHER" id="PTHR33050">
    <property type="entry name" value="REVERSE TRANSCRIPTASE DOMAIN-CONTAINING PROTEIN"/>
    <property type="match status" value="1"/>
</dbReference>
<dbReference type="InterPro" id="IPR052055">
    <property type="entry name" value="Hepadnavirus_pol/RT"/>
</dbReference>
<dbReference type="GO" id="GO:0006259">
    <property type="term" value="P:DNA metabolic process"/>
    <property type="evidence" value="ECO:0007669"/>
    <property type="project" value="UniProtKB-ARBA"/>
</dbReference>
<accession>A0A8R1HZQ1</accession>
<evidence type="ECO:0000313" key="2">
    <source>
        <dbReference type="EnsemblMetazoa" id="CJA16610.1"/>
    </source>
</evidence>
<dbReference type="Gene3D" id="3.10.10.10">
    <property type="entry name" value="HIV Type 1 Reverse Transcriptase, subunit A, domain 1"/>
    <property type="match status" value="1"/>
</dbReference>
<evidence type="ECO:0000313" key="3">
    <source>
        <dbReference type="Proteomes" id="UP000005237"/>
    </source>
</evidence>
<dbReference type="PROSITE" id="PS50878">
    <property type="entry name" value="RT_POL"/>
    <property type="match status" value="1"/>
</dbReference>
<reference evidence="3" key="1">
    <citation type="submission" date="2010-08" db="EMBL/GenBank/DDBJ databases">
        <authorList>
            <consortium name="Caenorhabditis japonica Sequencing Consortium"/>
            <person name="Wilson R.K."/>
        </authorList>
    </citation>
    <scope>NUCLEOTIDE SEQUENCE [LARGE SCALE GENOMIC DNA]</scope>
    <source>
        <strain evidence="3">DF5081</strain>
    </source>
</reference>
<dbReference type="AlphaFoldDB" id="A0A8R1HZQ1"/>
<feature type="domain" description="Reverse transcriptase" evidence="1">
    <location>
        <begin position="230"/>
        <end position="415"/>
    </location>
</feature>
<protein>
    <submittedName>
        <fullName evidence="2">Reverse transcriptase domain-containing protein</fullName>
    </submittedName>
</protein>
<reference evidence="2" key="2">
    <citation type="submission" date="2022-06" db="UniProtKB">
        <authorList>
            <consortium name="EnsemblMetazoa"/>
        </authorList>
    </citation>
    <scope>IDENTIFICATION</scope>
    <source>
        <strain evidence="2">DF5081</strain>
    </source>
</reference>
<dbReference type="InterPro" id="IPR043128">
    <property type="entry name" value="Rev_trsase/Diguanyl_cyclase"/>
</dbReference>
<dbReference type="Proteomes" id="UP000005237">
    <property type="component" value="Unassembled WGS sequence"/>
</dbReference>
<dbReference type="PANTHER" id="PTHR33050:SF7">
    <property type="entry name" value="RIBONUCLEASE H"/>
    <property type="match status" value="1"/>
</dbReference>
<organism evidence="2 3">
    <name type="scientific">Caenorhabditis japonica</name>
    <dbReference type="NCBI Taxonomy" id="281687"/>
    <lineage>
        <taxon>Eukaryota</taxon>
        <taxon>Metazoa</taxon>
        <taxon>Ecdysozoa</taxon>
        <taxon>Nematoda</taxon>
        <taxon>Chromadorea</taxon>
        <taxon>Rhabditida</taxon>
        <taxon>Rhabditina</taxon>
        <taxon>Rhabditomorpha</taxon>
        <taxon>Rhabditoidea</taxon>
        <taxon>Rhabditidae</taxon>
        <taxon>Peloderinae</taxon>
        <taxon>Caenorhabditis</taxon>
    </lineage>
</organism>
<dbReference type="InterPro" id="IPR036397">
    <property type="entry name" value="RNaseH_sf"/>
</dbReference>
<evidence type="ECO:0000259" key="1">
    <source>
        <dbReference type="PROSITE" id="PS50878"/>
    </source>
</evidence>
<dbReference type="GO" id="GO:0003676">
    <property type="term" value="F:nucleic acid binding"/>
    <property type="evidence" value="ECO:0007669"/>
    <property type="project" value="InterPro"/>
</dbReference>
<sequence length="805" mass="92030">MSGEEAQGGLEGDRLKEMESRMMDRITSLLESAQKKKEKFEEEKAPKVTGKGIQKSLDFNTNLKNLLRKAVHDGEFMEPVKEVLALLSNRNAELVLLDHDPGILAAKEKIDALKALTSESTEAMEESGITKAREKEEPMSSACGAIVSDTMQIGARKNGEFETDFPNRLTRALSFWKEHAREDWVLSVVESGVVVQLESGAKIPEPEGLRPSMLKYKDFLSSEIEKLAMQGVVEQVQDEPRCVSALHVVDQGKKLRMILDLSALNRSIDPPKFKLENLKTAWPQLEFSKFAATFDFTSGYHHIRIHKNSRSLLGFSLSNPPAHPYYVFRGLPFGLSSAPWIFTKVFKVLVYKWRKEGVKICLYLDDGLILGESEREISRSVRIVRKDLEEAGVCVAEQKSFWEPRIAFSWLGFDVNLLEGMVAATEKRMTTWWSMLRILKEKDSPSVLDRMKFLGCLASMDLIAGDVAIFEARHLMRTVAAHQSKERDKHNHLRKSKGERKELDYWEKNGKRVLQRKDKRRRSRYAWSLFTDASPMAWCCLKDKEQKVVWKWSQIGDKTFDAQSSTMRELRALEGASKVLKENVKGNIRVLMDSQSGVVIARKGSMKPELHEIAENVRKNLEIIGKFLFIWIPRENNWEADEASRNFDFDDWEVEEKVFRQAQKLWGKIEVDWFADHQNRKTTIFFSRYPTPGSAGADVFEHIREAAAGGTAWWVPPPILIPRLIAVAGKKGLKGVLVAPIWKSHPSYQSLVDNRGRYIREIKDYMIYEKNSKIFIPGRGSNYCEATSSKFSKSEFILAFLDFSQ</sequence>
<name>A0A8R1HZQ1_CAEJA</name>
<dbReference type="SUPFAM" id="SSF56672">
    <property type="entry name" value="DNA/RNA polymerases"/>
    <property type="match status" value="1"/>
</dbReference>
<dbReference type="InterPro" id="IPR000477">
    <property type="entry name" value="RT_dom"/>
</dbReference>
<dbReference type="EnsemblMetazoa" id="CJA16610.1">
    <property type="protein sequence ID" value="CJA16610.1"/>
    <property type="gene ID" value="WBGene00135814"/>
</dbReference>
<dbReference type="Gene3D" id="3.30.420.10">
    <property type="entry name" value="Ribonuclease H-like superfamily/Ribonuclease H"/>
    <property type="match status" value="1"/>
</dbReference>
<proteinExistence type="predicted"/>
<dbReference type="CDD" id="cd03714">
    <property type="entry name" value="RT_DIRS1"/>
    <property type="match status" value="1"/>
</dbReference>
<dbReference type="Gene3D" id="3.30.70.270">
    <property type="match status" value="1"/>
</dbReference>
<dbReference type="InterPro" id="IPR043502">
    <property type="entry name" value="DNA/RNA_pol_sf"/>
</dbReference>